<reference evidence="2" key="1">
    <citation type="submission" date="2020-07" db="EMBL/GenBank/DDBJ databases">
        <title>The High-quality genome of the commercially important snow crab, Chionoecetes opilio.</title>
        <authorList>
            <person name="Jeong J.-H."/>
            <person name="Ryu S."/>
        </authorList>
    </citation>
    <scope>NUCLEOTIDE SEQUENCE</scope>
    <source>
        <strain evidence="2">MADBK_172401_WGS</strain>
        <tissue evidence="2">Digestive gland</tissue>
    </source>
</reference>
<sequence length="279" mass="30885">MRHLRINELCAKENRLLPSGNVDMASLPTCKRSLTQHIRRVNHQVGIWKRAHVPRPRIPKASQGHGWEEENGHMDPVWYEGDLLPRQLADIAQVAPDDADSGDDSSDSTCDEMEPAWESDGDDSDDDETVYLRVQSWVWPCCTQQKPIIQVPLPPTDLQCCAHSLLPPVIFLLILKKNPSTWSTAATRRASATPLGVVEGVVGAIGRQSKCGTNHRAAENRRHKIVCMARGMVVNSHLGLAITQAIGKMQQALSSAAAAVMTMEQLEWTGKIFAHGRPW</sequence>
<feature type="compositionally biased region" description="Acidic residues" evidence="1">
    <location>
        <begin position="97"/>
        <end position="126"/>
    </location>
</feature>
<proteinExistence type="predicted"/>
<feature type="region of interest" description="Disordered" evidence="1">
    <location>
        <begin position="95"/>
        <end position="126"/>
    </location>
</feature>
<comment type="caution">
    <text evidence="2">The sequence shown here is derived from an EMBL/GenBank/DDBJ whole genome shotgun (WGS) entry which is preliminary data.</text>
</comment>
<evidence type="ECO:0000256" key="1">
    <source>
        <dbReference type="SAM" id="MobiDB-lite"/>
    </source>
</evidence>
<gene>
    <name evidence="2" type="ORF">GWK47_020348</name>
</gene>
<organism evidence="2 3">
    <name type="scientific">Chionoecetes opilio</name>
    <name type="common">Atlantic snow crab</name>
    <name type="synonym">Cancer opilio</name>
    <dbReference type="NCBI Taxonomy" id="41210"/>
    <lineage>
        <taxon>Eukaryota</taxon>
        <taxon>Metazoa</taxon>
        <taxon>Ecdysozoa</taxon>
        <taxon>Arthropoda</taxon>
        <taxon>Crustacea</taxon>
        <taxon>Multicrustacea</taxon>
        <taxon>Malacostraca</taxon>
        <taxon>Eumalacostraca</taxon>
        <taxon>Eucarida</taxon>
        <taxon>Decapoda</taxon>
        <taxon>Pleocyemata</taxon>
        <taxon>Brachyura</taxon>
        <taxon>Eubrachyura</taxon>
        <taxon>Majoidea</taxon>
        <taxon>Majidae</taxon>
        <taxon>Chionoecetes</taxon>
    </lineage>
</organism>
<evidence type="ECO:0000313" key="2">
    <source>
        <dbReference type="EMBL" id="KAG0711573.1"/>
    </source>
</evidence>
<dbReference type="OrthoDB" id="6753017at2759"/>
<dbReference type="AlphaFoldDB" id="A0A8J5BWC6"/>
<protein>
    <submittedName>
        <fullName evidence="2">Uncharacterized protein</fullName>
    </submittedName>
</protein>
<evidence type="ECO:0000313" key="3">
    <source>
        <dbReference type="Proteomes" id="UP000770661"/>
    </source>
</evidence>
<accession>A0A8J5BWC6</accession>
<dbReference type="EMBL" id="JACEEZ010023221">
    <property type="protein sequence ID" value="KAG0711573.1"/>
    <property type="molecule type" value="Genomic_DNA"/>
</dbReference>
<keyword evidence="3" id="KW-1185">Reference proteome</keyword>
<dbReference type="Proteomes" id="UP000770661">
    <property type="component" value="Unassembled WGS sequence"/>
</dbReference>
<name>A0A8J5BWC6_CHIOP</name>